<dbReference type="Proteomes" id="UP000477488">
    <property type="component" value="Unassembled WGS sequence"/>
</dbReference>
<dbReference type="EMBL" id="VUMH01000008">
    <property type="protein sequence ID" value="MSS28194.1"/>
    <property type="molecule type" value="Genomic_DNA"/>
</dbReference>
<protein>
    <submittedName>
        <fullName evidence="1">Uncharacterized protein</fullName>
    </submittedName>
</protein>
<keyword evidence="2" id="KW-1185">Reference proteome</keyword>
<evidence type="ECO:0000313" key="2">
    <source>
        <dbReference type="Proteomes" id="UP000477488"/>
    </source>
</evidence>
<gene>
    <name evidence="1" type="ORF">FYJ44_09140</name>
</gene>
<name>A0A6L5XLR6_9BACT</name>
<dbReference type="RefSeq" id="WP_154511360.1">
    <property type="nucleotide sequence ID" value="NZ_VUMH01000008.1"/>
</dbReference>
<proteinExistence type="predicted"/>
<sequence length="217" mass="24878">MNKVLLLMVLVYQLLCPLPTFAEGILPSRAEQFVMKDNLLVLWSMGLTKNAHKSQNELCRDALFFLILSEGSVCGLDRDEHPDFFQGISEEYQGYVPKDGVEEIARTIFGQEVSRYEDFEGTYFDGNGYFIDFSVLSDKTGNVCNLSSDDLLPGYANVEMIEPIGENHWEMFGSLQRFREVDGEEIIWKEARFHVIVHYQDGQLQLKSFEFTEQAMG</sequence>
<organism evidence="1 2">
    <name type="scientific">Desulfovibrio porci</name>
    <dbReference type="NCBI Taxonomy" id="2605782"/>
    <lineage>
        <taxon>Bacteria</taxon>
        <taxon>Pseudomonadati</taxon>
        <taxon>Thermodesulfobacteriota</taxon>
        <taxon>Desulfovibrionia</taxon>
        <taxon>Desulfovibrionales</taxon>
        <taxon>Desulfovibrionaceae</taxon>
        <taxon>Desulfovibrio</taxon>
    </lineage>
</organism>
<evidence type="ECO:0000313" key="1">
    <source>
        <dbReference type="EMBL" id="MSS28194.1"/>
    </source>
</evidence>
<reference evidence="1 2" key="1">
    <citation type="submission" date="2019-09" db="EMBL/GenBank/DDBJ databases">
        <title>In-depth cultivation of the pig gut microbiome towards novel bacterial diversity and tailored functional studies.</title>
        <authorList>
            <person name="Wylensek D."/>
            <person name="Hitch T.C.A."/>
            <person name="Clavel T."/>
        </authorList>
    </citation>
    <scope>NUCLEOTIDE SEQUENCE [LARGE SCALE GENOMIC DNA]</scope>
    <source>
        <strain evidence="1 2">PG-178-WT-4</strain>
    </source>
</reference>
<comment type="caution">
    <text evidence="1">The sequence shown here is derived from an EMBL/GenBank/DDBJ whole genome shotgun (WGS) entry which is preliminary data.</text>
</comment>
<accession>A0A6L5XLR6</accession>
<dbReference type="AlphaFoldDB" id="A0A6L5XLR6"/>